<dbReference type="Proteomes" id="UP001328107">
    <property type="component" value="Unassembled WGS sequence"/>
</dbReference>
<feature type="coiled-coil region" evidence="1">
    <location>
        <begin position="74"/>
        <end position="108"/>
    </location>
</feature>
<feature type="region of interest" description="Disordered" evidence="2">
    <location>
        <begin position="50"/>
        <end position="73"/>
    </location>
</feature>
<feature type="non-terminal residue" evidence="3">
    <location>
        <position position="1"/>
    </location>
</feature>
<gene>
    <name evidence="3" type="ORF">PMAYCL1PPCAC_26216</name>
    <name evidence="4" type="ORF">PMAYCL1PPCAC_26219</name>
</gene>
<reference evidence="5" key="1">
    <citation type="submission" date="2022-10" db="EMBL/GenBank/DDBJ databases">
        <title>Genome assembly of Pristionchus species.</title>
        <authorList>
            <person name="Yoshida K."/>
            <person name="Sommer R.J."/>
        </authorList>
    </citation>
    <scope>NUCLEOTIDE SEQUENCE [LARGE SCALE GENOMIC DNA]</scope>
    <source>
        <strain evidence="4 5">RS5460</strain>
    </source>
</reference>
<feature type="compositionally biased region" description="Basic and acidic residues" evidence="2">
    <location>
        <begin position="62"/>
        <end position="73"/>
    </location>
</feature>
<name>A0AAN5D438_9BILA</name>
<dbReference type="EMBL" id="BTRK01000005">
    <property type="protein sequence ID" value="GMR56024.1"/>
    <property type="molecule type" value="Genomic_DNA"/>
</dbReference>
<keyword evidence="1" id="KW-0175">Coiled coil</keyword>
<accession>A0AAN5D438</accession>
<keyword evidence="5" id="KW-1185">Reference proteome</keyword>
<evidence type="ECO:0000313" key="4">
    <source>
        <dbReference type="EMBL" id="GMR56024.1"/>
    </source>
</evidence>
<evidence type="ECO:0000313" key="5">
    <source>
        <dbReference type="Proteomes" id="UP001328107"/>
    </source>
</evidence>
<comment type="caution">
    <text evidence="3">The sequence shown here is derived from an EMBL/GenBank/DDBJ whole genome shotgun (WGS) entry which is preliminary data.</text>
</comment>
<dbReference type="AlphaFoldDB" id="A0AAN5D438"/>
<reference evidence="3" key="2">
    <citation type="submission" date="2023-06" db="EMBL/GenBank/DDBJ databases">
        <title>Genome assembly of Pristionchus species.</title>
        <authorList>
            <person name="Yoshida K."/>
            <person name="Sommer R.J."/>
        </authorList>
    </citation>
    <scope>NUCLEOTIDE SEQUENCE</scope>
    <source>
        <strain evidence="3">RS5460</strain>
    </source>
</reference>
<evidence type="ECO:0000256" key="2">
    <source>
        <dbReference type="SAM" id="MobiDB-lite"/>
    </source>
</evidence>
<protein>
    <submittedName>
        <fullName evidence="3">Uncharacterized protein</fullName>
    </submittedName>
</protein>
<organism evidence="3 5">
    <name type="scientific">Pristionchus mayeri</name>
    <dbReference type="NCBI Taxonomy" id="1317129"/>
    <lineage>
        <taxon>Eukaryota</taxon>
        <taxon>Metazoa</taxon>
        <taxon>Ecdysozoa</taxon>
        <taxon>Nematoda</taxon>
        <taxon>Chromadorea</taxon>
        <taxon>Rhabditida</taxon>
        <taxon>Rhabditina</taxon>
        <taxon>Diplogasteromorpha</taxon>
        <taxon>Diplogasteroidea</taxon>
        <taxon>Neodiplogasteridae</taxon>
        <taxon>Pristionchus</taxon>
    </lineage>
</organism>
<dbReference type="EMBL" id="BTRK01000005">
    <property type="protein sequence ID" value="GMR56021.1"/>
    <property type="molecule type" value="Genomic_DNA"/>
</dbReference>
<proteinExistence type="predicted"/>
<evidence type="ECO:0000256" key="1">
    <source>
        <dbReference type="SAM" id="Coils"/>
    </source>
</evidence>
<evidence type="ECO:0000313" key="3">
    <source>
        <dbReference type="EMBL" id="GMR56021.1"/>
    </source>
</evidence>
<sequence length="126" mass="14146">LMETVPVPQCAKKAAHPQGHACNQDYACIPRIRAMNMRLKALEQQLTYTGNTPPIANGVADSESKKKTSEISNSEKLELEFAEVRKKYADLERENADVKRERDAILEKYNNIVSQMQGVLDSSNHS</sequence>